<keyword evidence="3" id="KW-0808">Transferase</keyword>
<dbReference type="EC" id="2.7.11.1" evidence="1"/>
<feature type="region of interest" description="Disordered" evidence="7">
    <location>
        <begin position="209"/>
        <end position="231"/>
    </location>
</feature>
<feature type="compositionally biased region" description="Low complexity" evidence="7">
    <location>
        <begin position="311"/>
        <end position="359"/>
    </location>
</feature>
<dbReference type="PANTHER" id="PTHR43289:SF6">
    <property type="entry name" value="SERINE_THREONINE-PROTEIN KINASE NEKL-3"/>
    <property type="match status" value="1"/>
</dbReference>
<feature type="region of interest" description="Disordered" evidence="7">
    <location>
        <begin position="256"/>
        <end position="381"/>
    </location>
</feature>
<evidence type="ECO:0000259" key="8">
    <source>
        <dbReference type="PROSITE" id="PS50011"/>
    </source>
</evidence>
<feature type="compositionally biased region" description="Low complexity" evidence="7">
    <location>
        <begin position="366"/>
        <end position="375"/>
    </location>
</feature>
<feature type="compositionally biased region" description="Polar residues" evidence="7">
    <location>
        <begin position="274"/>
        <end position="285"/>
    </location>
</feature>
<dbReference type="PANTHER" id="PTHR43289">
    <property type="entry name" value="MITOGEN-ACTIVATED PROTEIN KINASE KINASE KINASE 20-RELATED"/>
    <property type="match status" value="1"/>
</dbReference>
<dbReference type="PRINTS" id="PR01217">
    <property type="entry name" value="PRICHEXTENSN"/>
</dbReference>
<keyword evidence="4" id="KW-0547">Nucleotide-binding</keyword>
<evidence type="ECO:0000256" key="7">
    <source>
        <dbReference type="SAM" id="MobiDB-lite"/>
    </source>
</evidence>
<dbReference type="InterPro" id="IPR000719">
    <property type="entry name" value="Prot_kinase_dom"/>
</dbReference>
<name>A0ABQ3YVQ7_9ACTN</name>
<dbReference type="Gene3D" id="1.10.510.10">
    <property type="entry name" value="Transferase(Phosphotransferase) domain 1"/>
    <property type="match status" value="1"/>
</dbReference>
<accession>A0ABQ3YVQ7</accession>
<dbReference type="EMBL" id="BOML01000022">
    <property type="protein sequence ID" value="GIE01584.1"/>
    <property type="molecule type" value="Genomic_DNA"/>
</dbReference>
<evidence type="ECO:0000256" key="5">
    <source>
        <dbReference type="ARBA" id="ARBA00022777"/>
    </source>
</evidence>
<gene>
    <name evidence="9" type="ORF">Adu01nite_29340</name>
</gene>
<dbReference type="SUPFAM" id="SSF56112">
    <property type="entry name" value="Protein kinase-like (PK-like)"/>
    <property type="match status" value="1"/>
</dbReference>
<dbReference type="InterPro" id="IPR011009">
    <property type="entry name" value="Kinase-like_dom_sf"/>
</dbReference>
<dbReference type="Gene3D" id="3.30.200.20">
    <property type="entry name" value="Phosphorylase Kinase, domain 1"/>
    <property type="match status" value="1"/>
</dbReference>
<evidence type="ECO:0000256" key="1">
    <source>
        <dbReference type="ARBA" id="ARBA00012513"/>
    </source>
</evidence>
<feature type="compositionally biased region" description="Basic residues" evidence="7">
    <location>
        <begin position="218"/>
        <end position="231"/>
    </location>
</feature>
<comment type="caution">
    <text evidence="9">The sequence shown here is derived from an EMBL/GenBank/DDBJ whole genome shotgun (WGS) entry which is preliminary data.</text>
</comment>
<reference evidence="9 10" key="1">
    <citation type="submission" date="2021-01" db="EMBL/GenBank/DDBJ databases">
        <title>Whole genome shotgun sequence of Actinoplanes durhamensis NBRC 14914.</title>
        <authorList>
            <person name="Komaki H."/>
            <person name="Tamura T."/>
        </authorList>
    </citation>
    <scope>NUCLEOTIDE SEQUENCE [LARGE SCALE GENOMIC DNA]</scope>
    <source>
        <strain evidence="9 10">NBRC 14914</strain>
    </source>
</reference>
<keyword evidence="10" id="KW-1185">Reference proteome</keyword>
<sequence length="381" mass="39696">MQMLAGRYGLEHALSQGGDTVVYGGYDSVLMRAVAVKIFYGAGAAVEVLGEARTAAGLNHPNIAQIYDYGEFGDGRRTPYLVMEFLDGETLADRLARTGAFRWREAAEICADISAAVAAAHAQNLVHGDVSARRVMLTPDGVKVLGFETATAGDPDGTGIAADMAALDLLFTECLMGSPGMRDVARLPRALHDFHQAGTAASVTEVLRRATGPTPLPRTRRPASKGRSRRRAAVMGSVAVVTAVVSIIGLQLANGTTTPGGQSAEAAVEAPQPARTTTPHISSLAPSDPAVTPARKRTAPTTGTVRKKVRTTTPTTPKVTPTAKPTKTPGKPTTSPTTSPTPEQTEPTTEPTTPETTEPTPEDTPTDTPTSEGPTATTPVV</sequence>
<protein>
    <recommendedName>
        <fullName evidence="1">non-specific serine/threonine protein kinase</fullName>
        <ecNumber evidence="1">2.7.11.1</ecNumber>
    </recommendedName>
</protein>
<evidence type="ECO:0000256" key="6">
    <source>
        <dbReference type="ARBA" id="ARBA00022840"/>
    </source>
</evidence>
<dbReference type="Pfam" id="PF00069">
    <property type="entry name" value="Pkinase"/>
    <property type="match status" value="1"/>
</dbReference>
<keyword evidence="2" id="KW-0723">Serine/threonine-protein kinase</keyword>
<keyword evidence="6" id="KW-0067">ATP-binding</keyword>
<evidence type="ECO:0000256" key="4">
    <source>
        <dbReference type="ARBA" id="ARBA00022741"/>
    </source>
</evidence>
<evidence type="ECO:0000256" key="3">
    <source>
        <dbReference type="ARBA" id="ARBA00022679"/>
    </source>
</evidence>
<dbReference type="PROSITE" id="PS50011">
    <property type="entry name" value="PROTEIN_KINASE_DOM"/>
    <property type="match status" value="1"/>
</dbReference>
<dbReference type="Proteomes" id="UP000637628">
    <property type="component" value="Unassembled WGS sequence"/>
</dbReference>
<evidence type="ECO:0000256" key="2">
    <source>
        <dbReference type="ARBA" id="ARBA00022527"/>
    </source>
</evidence>
<feature type="domain" description="Protein kinase" evidence="8">
    <location>
        <begin position="8"/>
        <end position="291"/>
    </location>
</feature>
<evidence type="ECO:0000313" key="9">
    <source>
        <dbReference type="EMBL" id="GIE01584.1"/>
    </source>
</evidence>
<organism evidence="9 10">
    <name type="scientific">Paractinoplanes durhamensis</name>
    <dbReference type="NCBI Taxonomy" id="113563"/>
    <lineage>
        <taxon>Bacteria</taxon>
        <taxon>Bacillati</taxon>
        <taxon>Actinomycetota</taxon>
        <taxon>Actinomycetes</taxon>
        <taxon>Micromonosporales</taxon>
        <taxon>Micromonosporaceae</taxon>
        <taxon>Paractinoplanes</taxon>
    </lineage>
</organism>
<evidence type="ECO:0000313" key="10">
    <source>
        <dbReference type="Proteomes" id="UP000637628"/>
    </source>
</evidence>
<keyword evidence="5" id="KW-0418">Kinase</keyword>
<proteinExistence type="predicted"/>